<dbReference type="EMBL" id="FNZN01000001">
    <property type="protein sequence ID" value="SEK44175.1"/>
    <property type="molecule type" value="Genomic_DNA"/>
</dbReference>
<dbReference type="GO" id="GO:0046872">
    <property type="term" value="F:metal ion binding"/>
    <property type="evidence" value="ECO:0007669"/>
    <property type="project" value="UniProtKB-KW"/>
</dbReference>
<keyword evidence="7 10" id="KW-0546">Nucleotide metabolism</keyword>
<evidence type="ECO:0000256" key="7">
    <source>
        <dbReference type="ARBA" id="ARBA00023080"/>
    </source>
</evidence>
<evidence type="ECO:0000256" key="5">
    <source>
        <dbReference type="ARBA" id="ARBA00022801"/>
    </source>
</evidence>
<evidence type="ECO:0000256" key="1">
    <source>
        <dbReference type="ARBA" id="ARBA00008023"/>
    </source>
</evidence>
<dbReference type="Gene3D" id="3.90.950.10">
    <property type="match status" value="1"/>
</dbReference>
<evidence type="ECO:0000256" key="10">
    <source>
        <dbReference type="HAMAP-Rule" id="MF_01405"/>
    </source>
</evidence>
<dbReference type="InterPro" id="IPR020922">
    <property type="entry name" value="dITP/XTP_pyrophosphatase"/>
</dbReference>
<dbReference type="STRING" id="228957.SAMN04488008_101488"/>
<dbReference type="NCBIfam" id="NF011398">
    <property type="entry name" value="PRK14823.1"/>
    <property type="match status" value="1"/>
</dbReference>
<keyword evidence="13" id="KW-1185">Reference proteome</keyword>
<proteinExistence type="inferred from homology"/>
<dbReference type="PANTHER" id="PTHR11067">
    <property type="entry name" value="INOSINE TRIPHOSPHATE PYROPHOSPHATASE/HAM1 PROTEIN"/>
    <property type="match status" value="1"/>
</dbReference>
<comment type="catalytic activity">
    <reaction evidence="10">
        <text>ITP + H2O = IMP + diphosphate + H(+)</text>
        <dbReference type="Rhea" id="RHEA:29399"/>
        <dbReference type="ChEBI" id="CHEBI:15377"/>
        <dbReference type="ChEBI" id="CHEBI:15378"/>
        <dbReference type="ChEBI" id="CHEBI:33019"/>
        <dbReference type="ChEBI" id="CHEBI:58053"/>
        <dbReference type="ChEBI" id="CHEBI:61402"/>
        <dbReference type="EC" id="3.6.1.66"/>
    </reaction>
</comment>
<comment type="catalytic activity">
    <reaction evidence="9 10">
        <text>XTP + H2O = XMP + diphosphate + H(+)</text>
        <dbReference type="Rhea" id="RHEA:28610"/>
        <dbReference type="ChEBI" id="CHEBI:15377"/>
        <dbReference type="ChEBI" id="CHEBI:15378"/>
        <dbReference type="ChEBI" id="CHEBI:33019"/>
        <dbReference type="ChEBI" id="CHEBI:57464"/>
        <dbReference type="ChEBI" id="CHEBI:61314"/>
        <dbReference type="EC" id="3.6.1.66"/>
    </reaction>
</comment>
<evidence type="ECO:0000256" key="2">
    <source>
        <dbReference type="ARBA" id="ARBA00011738"/>
    </source>
</evidence>
<comment type="subunit">
    <text evidence="2 10">Homodimer.</text>
</comment>
<dbReference type="GO" id="GO:0000166">
    <property type="term" value="F:nucleotide binding"/>
    <property type="evidence" value="ECO:0007669"/>
    <property type="project" value="UniProtKB-KW"/>
</dbReference>
<dbReference type="FunFam" id="3.90.950.10:FF:000001">
    <property type="entry name" value="dITP/XTP pyrophosphatase"/>
    <property type="match status" value="1"/>
</dbReference>
<dbReference type="PANTHER" id="PTHR11067:SF9">
    <property type="entry name" value="INOSINE TRIPHOSPHATE PYROPHOSPHATASE"/>
    <property type="match status" value="1"/>
</dbReference>
<protein>
    <recommendedName>
        <fullName evidence="10">dITP/XTP pyrophosphatase</fullName>
        <ecNumber evidence="10">3.6.1.66</ecNumber>
    </recommendedName>
    <alternativeName>
        <fullName evidence="10">Non-canonical purine NTP pyrophosphatase</fullName>
    </alternativeName>
    <alternativeName>
        <fullName evidence="10">Non-standard purine NTP pyrophosphatase</fullName>
    </alternativeName>
    <alternativeName>
        <fullName evidence="10">Nucleoside-triphosphate diphosphatase</fullName>
    </alternativeName>
    <alternativeName>
        <fullName evidence="10">Nucleoside-triphosphate pyrophosphatase</fullName>
        <shortName evidence="10">NTPase</shortName>
    </alternativeName>
</protein>
<dbReference type="HAMAP" id="MF_01405">
    <property type="entry name" value="Non_canon_purine_NTPase"/>
    <property type="match status" value="1"/>
</dbReference>
<dbReference type="OrthoDB" id="9807456at2"/>
<sequence length="195" mass="21620">MKLVFATHNSNKLKEIQQLLPEFIELISLDMLGCMDEIPETANTLEGNAKLKADFITNTYQLPCFADDTGLLVNSLNGEPGVYSARYAGEQNDSQANMAKLLNNLKNKEDRTAHFKTVIALNINGETHIFEGKVIGEITTSQKGNHGFGYDPIFKPNGYKETFAELPLSIKNSISHRGQAVQKLIAYLNNINVSE</sequence>
<comment type="catalytic activity">
    <reaction evidence="8 10">
        <text>dITP + H2O = dIMP + diphosphate + H(+)</text>
        <dbReference type="Rhea" id="RHEA:28342"/>
        <dbReference type="ChEBI" id="CHEBI:15377"/>
        <dbReference type="ChEBI" id="CHEBI:15378"/>
        <dbReference type="ChEBI" id="CHEBI:33019"/>
        <dbReference type="ChEBI" id="CHEBI:61194"/>
        <dbReference type="ChEBI" id="CHEBI:61382"/>
        <dbReference type="EC" id="3.6.1.66"/>
    </reaction>
</comment>
<dbReference type="GO" id="GO:0009146">
    <property type="term" value="P:purine nucleoside triphosphate catabolic process"/>
    <property type="evidence" value="ECO:0007669"/>
    <property type="project" value="UniProtKB-UniRule"/>
</dbReference>
<feature type="binding site" evidence="10">
    <location>
        <position position="69"/>
    </location>
    <ligand>
        <name>substrate</name>
    </ligand>
</feature>
<dbReference type="RefSeq" id="WP_091619366.1">
    <property type="nucleotide sequence ID" value="NZ_FNZN01000001.1"/>
</dbReference>
<dbReference type="Pfam" id="PF01725">
    <property type="entry name" value="Ham1p_like"/>
    <property type="match status" value="1"/>
</dbReference>
<dbReference type="GO" id="GO:0036220">
    <property type="term" value="F:ITP diphosphatase activity"/>
    <property type="evidence" value="ECO:0007669"/>
    <property type="project" value="UniProtKB-UniRule"/>
</dbReference>
<evidence type="ECO:0000256" key="8">
    <source>
        <dbReference type="ARBA" id="ARBA00051875"/>
    </source>
</evidence>
<evidence type="ECO:0000313" key="13">
    <source>
        <dbReference type="Proteomes" id="UP000198990"/>
    </source>
</evidence>
<dbReference type="CDD" id="cd00515">
    <property type="entry name" value="HAM1"/>
    <property type="match status" value="1"/>
</dbReference>
<reference evidence="13" key="1">
    <citation type="submission" date="2016-10" db="EMBL/GenBank/DDBJ databases">
        <authorList>
            <person name="Varghese N."/>
            <person name="Submissions S."/>
        </authorList>
    </citation>
    <scope>NUCLEOTIDE SEQUENCE [LARGE SCALE GENOMIC DNA]</scope>
    <source>
        <strain evidence="13">DSM 16471</strain>
    </source>
</reference>
<dbReference type="GO" id="GO:0036222">
    <property type="term" value="F:XTP diphosphatase activity"/>
    <property type="evidence" value="ECO:0007669"/>
    <property type="project" value="UniProtKB-UniRule"/>
</dbReference>
<organism evidence="12 13">
    <name type="scientific">Maribacter orientalis</name>
    <dbReference type="NCBI Taxonomy" id="228957"/>
    <lineage>
        <taxon>Bacteria</taxon>
        <taxon>Pseudomonadati</taxon>
        <taxon>Bacteroidota</taxon>
        <taxon>Flavobacteriia</taxon>
        <taxon>Flavobacteriales</taxon>
        <taxon>Flavobacteriaceae</taxon>
        <taxon>Maribacter</taxon>
    </lineage>
</organism>
<dbReference type="GO" id="GO:0009117">
    <property type="term" value="P:nucleotide metabolic process"/>
    <property type="evidence" value="ECO:0007669"/>
    <property type="project" value="UniProtKB-KW"/>
</dbReference>
<dbReference type="GO" id="GO:0035870">
    <property type="term" value="F:dITP diphosphatase activity"/>
    <property type="evidence" value="ECO:0007669"/>
    <property type="project" value="UniProtKB-UniRule"/>
</dbReference>
<evidence type="ECO:0000256" key="9">
    <source>
        <dbReference type="ARBA" id="ARBA00052017"/>
    </source>
</evidence>
<accession>A0A1H7H7T2</accession>
<feature type="binding site" evidence="10">
    <location>
        <begin position="148"/>
        <end position="151"/>
    </location>
    <ligand>
        <name>substrate</name>
    </ligand>
</feature>
<dbReference type="Proteomes" id="UP000198990">
    <property type="component" value="Unassembled WGS sequence"/>
</dbReference>
<evidence type="ECO:0000313" key="12">
    <source>
        <dbReference type="EMBL" id="SEK44175.1"/>
    </source>
</evidence>
<comment type="cofactor">
    <cofactor evidence="10">
        <name>Mg(2+)</name>
        <dbReference type="ChEBI" id="CHEBI:18420"/>
    </cofactor>
    <text evidence="10">Binds 1 Mg(2+) ion per subunit.</text>
</comment>
<keyword evidence="3 10" id="KW-0479">Metal-binding</keyword>
<dbReference type="AlphaFoldDB" id="A0A1H7H7T2"/>
<feature type="binding site" evidence="10">
    <location>
        <position position="171"/>
    </location>
    <ligand>
        <name>substrate</name>
    </ligand>
</feature>
<dbReference type="InterPro" id="IPR002637">
    <property type="entry name" value="RdgB/HAM1"/>
</dbReference>
<feature type="binding site" evidence="10">
    <location>
        <begin position="7"/>
        <end position="12"/>
    </location>
    <ligand>
        <name>substrate</name>
    </ligand>
</feature>
<gene>
    <name evidence="12" type="ORF">SAMN04488008_101488</name>
</gene>
<dbReference type="NCBIfam" id="TIGR00042">
    <property type="entry name" value="RdgB/HAM1 family non-canonical purine NTP pyrophosphatase"/>
    <property type="match status" value="1"/>
</dbReference>
<comment type="function">
    <text evidence="10">Pyrophosphatase that catalyzes the hydrolysis of nucleoside triphosphates to their monophosphate derivatives, with a high preference for the non-canonical purine nucleotides XTP (xanthosine triphosphate), dITP (deoxyinosine triphosphate) and ITP. Seems to function as a house-cleaning enzyme that removes non-canonical purine nucleotides from the nucleotide pool, thus preventing their incorporation into DNA/RNA and avoiding chromosomal lesions.</text>
</comment>
<comment type="caution">
    <text evidence="10">Lacks conserved residue(s) required for the propagation of feature annotation.</text>
</comment>
<comment type="similarity">
    <text evidence="1 10 11">Belongs to the HAM1 NTPase family.</text>
</comment>
<evidence type="ECO:0000256" key="11">
    <source>
        <dbReference type="RuleBase" id="RU003781"/>
    </source>
</evidence>
<evidence type="ECO:0000256" key="3">
    <source>
        <dbReference type="ARBA" id="ARBA00022723"/>
    </source>
</evidence>
<feature type="active site" description="Proton acceptor" evidence="10">
    <location>
        <position position="68"/>
    </location>
</feature>
<evidence type="ECO:0000256" key="4">
    <source>
        <dbReference type="ARBA" id="ARBA00022741"/>
    </source>
</evidence>
<feature type="binding site" evidence="10">
    <location>
        <position position="68"/>
    </location>
    <ligand>
        <name>Mg(2+)</name>
        <dbReference type="ChEBI" id="CHEBI:18420"/>
    </ligand>
</feature>
<keyword evidence="4 10" id="KW-0547">Nucleotide-binding</keyword>
<keyword evidence="6 10" id="KW-0460">Magnesium</keyword>
<keyword evidence="5 10" id="KW-0378">Hydrolase</keyword>
<dbReference type="EC" id="3.6.1.66" evidence="10"/>
<dbReference type="SUPFAM" id="SSF52972">
    <property type="entry name" value="ITPase-like"/>
    <property type="match status" value="1"/>
</dbReference>
<evidence type="ECO:0000256" key="6">
    <source>
        <dbReference type="ARBA" id="ARBA00022842"/>
    </source>
</evidence>
<feature type="binding site" evidence="10">
    <location>
        <begin position="176"/>
        <end position="177"/>
    </location>
    <ligand>
        <name>substrate</name>
    </ligand>
</feature>
<dbReference type="InterPro" id="IPR029001">
    <property type="entry name" value="ITPase-like_fam"/>
</dbReference>
<dbReference type="GO" id="GO:0017111">
    <property type="term" value="F:ribonucleoside triphosphate phosphatase activity"/>
    <property type="evidence" value="ECO:0007669"/>
    <property type="project" value="InterPro"/>
</dbReference>
<dbReference type="GO" id="GO:0005829">
    <property type="term" value="C:cytosol"/>
    <property type="evidence" value="ECO:0007669"/>
    <property type="project" value="TreeGrafter"/>
</dbReference>
<name>A0A1H7H7T2_9FLAO</name>